<feature type="region of interest" description="Disordered" evidence="7">
    <location>
        <begin position="104"/>
        <end position="172"/>
    </location>
</feature>
<evidence type="ECO:0000259" key="8">
    <source>
        <dbReference type="PROSITE" id="PS50066"/>
    </source>
</evidence>
<proteinExistence type="inferred from homology"/>
<evidence type="ECO:0000256" key="5">
    <source>
        <dbReference type="ARBA" id="ARBA00023242"/>
    </source>
</evidence>
<dbReference type="CDD" id="cd00265">
    <property type="entry name" value="MADS_MEF2_like"/>
    <property type="match status" value="1"/>
</dbReference>
<dbReference type="InterPro" id="IPR002100">
    <property type="entry name" value="TF_MADSbox"/>
</dbReference>
<dbReference type="GO" id="GO:0000981">
    <property type="term" value="F:DNA-binding transcription factor activity, RNA polymerase II-specific"/>
    <property type="evidence" value="ECO:0007669"/>
    <property type="project" value="TreeGrafter"/>
</dbReference>
<name>A0A0E9NPG9_SAICN</name>
<feature type="compositionally biased region" description="Low complexity" evidence="7">
    <location>
        <begin position="502"/>
        <end position="512"/>
    </location>
</feature>
<reference evidence="9 10" key="2">
    <citation type="journal article" date="2014" name="J. Gen. Appl. Microbiol.">
        <title>The early diverging ascomycetous budding yeast Saitoella complicata has three histone deacetylases belonging to the Clr6, Hos2, and Rpd3 lineages.</title>
        <authorList>
            <person name="Nishida H."/>
            <person name="Matsumoto T."/>
            <person name="Kondo S."/>
            <person name="Hamamoto M."/>
            <person name="Yoshikawa H."/>
        </authorList>
    </citation>
    <scope>NUCLEOTIDE SEQUENCE [LARGE SCALE GENOMIC DNA]</scope>
    <source>
        <strain evidence="9 10">NRRL Y-17804</strain>
    </source>
</reference>
<feature type="compositionally biased region" description="Basic and acidic residues" evidence="7">
    <location>
        <begin position="368"/>
        <end position="380"/>
    </location>
</feature>
<sequence length="599" mass="63351">MGRRKIEIALIEKDRDRSITFTKRKQGLFKKAQELGVLCNADVAVIVFSQNDKLYEFCSRDMRDVLGKYAAHHGLPPPVPADPYGHARAIPMQYAHPTQAAIMGVHPPQPRAPVGKPLLTPKLKPAATAPVSKSTSRSQTPPAPLTAPAAVSMQAQHRRTGSHGSPQTVASHRAAAAALSLLGSAAAMAQQSTSTSPTPPIGATPPVPPPGVPVSAMRGMIYTDPATVPSQAQSHPSQPAYMQYPAMPYIPPQSEIRESIVPSPPTAIAAGGDAASSSSSTPNFLPPPTIHSQGQKRKLPLPAVSTIKIPTDQERRKSRSLNTPLSASKSSLGSMFPVAAPRQGHQVGTVEEEREGSRESGGSEGSEYVERDRKRVKASESDEDEDDENGEEDEDEDEDDDDDGDEGEEGDEDAEGEPEDTPPQTSHDKHHTHLMPPLRSDTRSMSVPNFPTPASAAAKAAVEGHSRRPSLRINTGGFGKEIPANTPEPKTGAPNRSPPPQQAQKQQPSVSQRPFLPPPPPTASHTSVPSGNSWSHSTQTPHLPGMGLAGLARPDSSGKGDGTGQDVSLPSPSEWFDGLPSAGLQAMIEQGAFPGDEGK</sequence>
<evidence type="ECO:0000256" key="7">
    <source>
        <dbReference type="SAM" id="MobiDB-lite"/>
    </source>
</evidence>
<dbReference type="InterPro" id="IPR036879">
    <property type="entry name" value="TF_MADSbox_sf"/>
</dbReference>
<feature type="compositionally biased region" description="Polar residues" evidence="7">
    <location>
        <begin position="320"/>
        <end position="333"/>
    </location>
</feature>
<dbReference type="SMART" id="SM00432">
    <property type="entry name" value="MADS"/>
    <property type="match status" value="1"/>
</dbReference>
<feature type="region of interest" description="Disordered" evidence="7">
    <location>
        <begin position="188"/>
        <end position="214"/>
    </location>
</feature>
<dbReference type="InterPro" id="IPR033896">
    <property type="entry name" value="MEF2-like_N"/>
</dbReference>
<evidence type="ECO:0000256" key="4">
    <source>
        <dbReference type="ARBA" id="ARBA00023163"/>
    </source>
</evidence>
<dbReference type="Gene3D" id="3.40.1810.10">
    <property type="entry name" value="Transcription factor, MADS-box"/>
    <property type="match status" value="1"/>
</dbReference>
<dbReference type="OMA" id="NDASMIP"/>
<feature type="region of interest" description="Disordered" evidence="7">
    <location>
        <begin position="263"/>
        <end position="579"/>
    </location>
</feature>
<dbReference type="PANTHER" id="PTHR11945">
    <property type="entry name" value="MADS BOX PROTEIN"/>
    <property type="match status" value="1"/>
</dbReference>
<feature type="compositionally biased region" description="Acidic residues" evidence="7">
    <location>
        <begin position="381"/>
        <end position="420"/>
    </location>
</feature>
<dbReference type="STRING" id="698492.A0A0E9NPG9"/>
<comment type="caution">
    <text evidence="9">The sequence shown here is derived from an EMBL/GenBank/DDBJ whole genome shotgun (WGS) entry which is preliminary data.</text>
</comment>
<dbReference type="OrthoDB" id="1898716at2759"/>
<accession>A0A0E9NPG9</accession>
<keyword evidence="10" id="KW-1185">Reference proteome</keyword>
<reference evidence="9 10" key="1">
    <citation type="journal article" date="2011" name="J. Gen. Appl. Microbiol.">
        <title>Draft genome sequencing of the enigmatic yeast Saitoella complicata.</title>
        <authorList>
            <person name="Nishida H."/>
            <person name="Hamamoto M."/>
            <person name="Sugiyama J."/>
        </authorList>
    </citation>
    <scope>NUCLEOTIDE SEQUENCE [LARGE SCALE GENOMIC DNA]</scope>
    <source>
        <strain evidence="9 10">NRRL Y-17804</strain>
    </source>
</reference>
<dbReference type="Proteomes" id="UP000033140">
    <property type="component" value="Unassembled WGS sequence"/>
</dbReference>
<reference evidence="9 10" key="3">
    <citation type="journal article" date="2015" name="Genome Announc.">
        <title>Draft Genome Sequence of the Archiascomycetous Yeast Saitoella complicata.</title>
        <authorList>
            <person name="Yamauchi K."/>
            <person name="Kondo S."/>
            <person name="Hamamoto M."/>
            <person name="Takahashi Y."/>
            <person name="Ogura Y."/>
            <person name="Hayashi T."/>
            <person name="Nishida H."/>
        </authorList>
    </citation>
    <scope>NUCLEOTIDE SEQUENCE [LARGE SCALE GENOMIC DNA]</scope>
    <source>
        <strain evidence="9 10">NRRL Y-17804</strain>
    </source>
</reference>
<evidence type="ECO:0000256" key="6">
    <source>
        <dbReference type="ARBA" id="ARBA00025805"/>
    </source>
</evidence>
<dbReference type="PRINTS" id="PR00404">
    <property type="entry name" value="MADSDOMAIN"/>
</dbReference>
<dbReference type="GO" id="GO:0005634">
    <property type="term" value="C:nucleus"/>
    <property type="evidence" value="ECO:0007669"/>
    <property type="project" value="UniProtKB-SubCell"/>
</dbReference>
<dbReference type="RefSeq" id="XP_019023442.1">
    <property type="nucleotide sequence ID" value="XM_019170722.1"/>
</dbReference>
<dbReference type="EMBL" id="BACD03000051">
    <property type="protein sequence ID" value="GAO51698.1"/>
    <property type="molecule type" value="Genomic_DNA"/>
</dbReference>
<keyword evidence="5" id="KW-0539">Nucleus</keyword>
<dbReference type="GO" id="GO:0046983">
    <property type="term" value="F:protein dimerization activity"/>
    <property type="evidence" value="ECO:0007669"/>
    <property type="project" value="InterPro"/>
</dbReference>
<evidence type="ECO:0000256" key="3">
    <source>
        <dbReference type="ARBA" id="ARBA00023125"/>
    </source>
</evidence>
<organism evidence="9 10">
    <name type="scientific">Saitoella complicata (strain BCRC 22490 / CBS 7301 / JCM 7358 / NBRC 10748 / NRRL Y-17804)</name>
    <dbReference type="NCBI Taxonomy" id="698492"/>
    <lineage>
        <taxon>Eukaryota</taxon>
        <taxon>Fungi</taxon>
        <taxon>Dikarya</taxon>
        <taxon>Ascomycota</taxon>
        <taxon>Taphrinomycotina</taxon>
        <taxon>Taphrinomycotina incertae sedis</taxon>
        <taxon>Saitoella</taxon>
    </lineage>
</organism>
<comment type="subcellular location">
    <subcellularLocation>
        <location evidence="1">Nucleus</location>
    </subcellularLocation>
</comment>
<dbReference type="SUPFAM" id="SSF55455">
    <property type="entry name" value="SRF-like"/>
    <property type="match status" value="1"/>
</dbReference>
<evidence type="ECO:0000256" key="2">
    <source>
        <dbReference type="ARBA" id="ARBA00023015"/>
    </source>
</evidence>
<feature type="compositionally biased region" description="Polar residues" evidence="7">
    <location>
        <begin position="523"/>
        <end position="541"/>
    </location>
</feature>
<protein>
    <recommendedName>
        <fullName evidence="8">MADS-box domain-containing protein</fullName>
    </recommendedName>
</protein>
<dbReference type="PANTHER" id="PTHR11945:SF534">
    <property type="entry name" value="MYOCYTE-SPECIFIC ENHANCER FACTOR 2"/>
    <property type="match status" value="1"/>
</dbReference>
<keyword evidence="3" id="KW-0238">DNA-binding</keyword>
<evidence type="ECO:0000256" key="1">
    <source>
        <dbReference type="ARBA" id="ARBA00004123"/>
    </source>
</evidence>
<dbReference type="GO" id="GO:0045944">
    <property type="term" value="P:positive regulation of transcription by RNA polymerase II"/>
    <property type="evidence" value="ECO:0007669"/>
    <property type="project" value="InterPro"/>
</dbReference>
<evidence type="ECO:0000313" key="10">
    <source>
        <dbReference type="Proteomes" id="UP000033140"/>
    </source>
</evidence>
<keyword evidence="2" id="KW-0805">Transcription regulation</keyword>
<dbReference type="AlphaFoldDB" id="A0A0E9NPG9"/>
<comment type="similarity">
    <text evidence="6">Belongs to the MEF2 family.</text>
</comment>
<dbReference type="Pfam" id="PF00319">
    <property type="entry name" value="SRF-TF"/>
    <property type="match status" value="1"/>
</dbReference>
<keyword evidence="4" id="KW-0804">Transcription</keyword>
<feature type="domain" description="MADS-box" evidence="8">
    <location>
        <begin position="1"/>
        <end position="61"/>
    </location>
</feature>
<gene>
    <name evidence="9" type="ORF">G7K_5791-t1</name>
</gene>
<feature type="compositionally biased region" description="Low complexity" evidence="7">
    <location>
        <begin position="267"/>
        <end position="280"/>
    </location>
</feature>
<evidence type="ECO:0000313" key="9">
    <source>
        <dbReference type="EMBL" id="GAO51698.1"/>
    </source>
</evidence>
<dbReference type="PROSITE" id="PS50066">
    <property type="entry name" value="MADS_BOX_2"/>
    <property type="match status" value="1"/>
</dbReference>
<feature type="compositionally biased region" description="Pro residues" evidence="7">
    <location>
        <begin position="197"/>
        <end position="212"/>
    </location>
</feature>
<dbReference type="GO" id="GO:0000978">
    <property type="term" value="F:RNA polymerase II cis-regulatory region sequence-specific DNA binding"/>
    <property type="evidence" value="ECO:0007669"/>
    <property type="project" value="TreeGrafter"/>
</dbReference>